<dbReference type="EMBL" id="FOTI01000007">
    <property type="protein sequence ID" value="SFL31393.1"/>
    <property type="molecule type" value="Genomic_DNA"/>
</dbReference>
<keyword evidence="4" id="KW-1185">Reference proteome</keyword>
<feature type="transmembrane region" description="Helical" evidence="1">
    <location>
        <begin position="65"/>
        <end position="87"/>
    </location>
</feature>
<protein>
    <submittedName>
        <fullName evidence="3">HD domain-containing protein</fullName>
    </submittedName>
</protein>
<feature type="transmembrane region" description="Helical" evidence="1">
    <location>
        <begin position="31"/>
        <end position="53"/>
    </location>
</feature>
<dbReference type="SUPFAM" id="SSF109604">
    <property type="entry name" value="HD-domain/PDEase-like"/>
    <property type="match status" value="1"/>
</dbReference>
<keyword evidence="1" id="KW-0472">Membrane</keyword>
<dbReference type="PANTHER" id="PTHR43155">
    <property type="entry name" value="CYCLIC DI-GMP PHOSPHODIESTERASE PA4108-RELATED"/>
    <property type="match status" value="1"/>
</dbReference>
<dbReference type="Gene3D" id="1.10.3210.10">
    <property type="entry name" value="Hypothetical protein af1432"/>
    <property type="match status" value="1"/>
</dbReference>
<proteinExistence type="predicted"/>
<evidence type="ECO:0000313" key="3">
    <source>
        <dbReference type="EMBL" id="SFL31393.1"/>
    </source>
</evidence>
<dbReference type="AlphaFoldDB" id="A0A1I4GPH4"/>
<accession>A0A1I4GPH4</accession>
<dbReference type="RefSeq" id="WP_089860078.1">
    <property type="nucleotide sequence ID" value="NZ_FOTI01000007.1"/>
</dbReference>
<feature type="domain" description="HD-GYP" evidence="2">
    <location>
        <begin position="222"/>
        <end position="417"/>
    </location>
</feature>
<keyword evidence="1" id="KW-0812">Transmembrane</keyword>
<feature type="transmembrane region" description="Helical" evidence="1">
    <location>
        <begin position="7"/>
        <end position="25"/>
    </location>
</feature>
<dbReference type="CDD" id="cd00077">
    <property type="entry name" value="HDc"/>
    <property type="match status" value="1"/>
</dbReference>
<organism evidence="3 4">
    <name type="scientific">Halanaerobium salsuginis</name>
    <dbReference type="NCBI Taxonomy" id="29563"/>
    <lineage>
        <taxon>Bacteria</taxon>
        <taxon>Bacillati</taxon>
        <taxon>Bacillota</taxon>
        <taxon>Clostridia</taxon>
        <taxon>Halanaerobiales</taxon>
        <taxon>Halanaerobiaceae</taxon>
        <taxon>Halanaerobium</taxon>
    </lineage>
</organism>
<dbReference type="Pfam" id="PF13487">
    <property type="entry name" value="HD_5"/>
    <property type="match status" value="1"/>
</dbReference>
<name>A0A1I4GPH4_9FIRM</name>
<sequence length="429" mass="49953">MRRTLKAYLAFIYFFTLTVFIILSYKNLFDFKFIEITFLLFSLLVINNMSMFFNSMTEINTSMNLPVIIVAFFILNPFWAAVISAVGSVEFKFKKYGFVWYKFLFNRSIFFLAAAAGSLVFNFSYAKFNYPKFPFVSVALASLVYFIVNNFLVYLVIRVSERDVNNISLLSYFKELPKNLITSYFLGLALLSAYIYFGKILFLLVILLLFVIKDFFYSRLQQLNFYTQIIESFLKVIDSKDHYTEGHCERVAGCAYHLCREMELSRARAEKIVSIAKIHDIGKIYVDDNILTSSENLTDSEYEEIKRHSEYGYRLLKDIDILKDELKIILYHHERYDGKGYPEGIKAEAIPIGARILNVCDSFDVMLTGRSYKPPMTKLEIITELEECSGSQFDPEIASKMIKLINDGYFDDKFKSKEVIKELALSFEY</sequence>
<dbReference type="PROSITE" id="PS51832">
    <property type="entry name" value="HD_GYP"/>
    <property type="match status" value="1"/>
</dbReference>
<dbReference type="Proteomes" id="UP000199006">
    <property type="component" value="Unassembled WGS sequence"/>
</dbReference>
<dbReference type="SMART" id="SM00471">
    <property type="entry name" value="HDc"/>
    <property type="match status" value="1"/>
</dbReference>
<dbReference type="OrthoDB" id="9804747at2"/>
<dbReference type="STRING" id="29563.SAMN02983006_00817"/>
<dbReference type="InterPro" id="IPR037522">
    <property type="entry name" value="HD_GYP_dom"/>
</dbReference>
<evidence type="ECO:0000259" key="2">
    <source>
        <dbReference type="PROSITE" id="PS51832"/>
    </source>
</evidence>
<dbReference type="InterPro" id="IPR003607">
    <property type="entry name" value="HD/PDEase_dom"/>
</dbReference>
<keyword evidence="1" id="KW-1133">Transmembrane helix</keyword>
<feature type="transmembrane region" description="Helical" evidence="1">
    <location>
        <begin position="184"/>
        <end position="212"/>
    </location>
</feature>
<feature type="transmembrane region" description="Helical" evidence="1">
    <location>
        <begin position="99"/>
        <end position="121"/>
    </location>
</feature>
<reference evidence="3 4" key="1">
    <citation type="submission" date="2016-10" db="EMBL/GenBank/DDBJ databases">
        <authorList>
            <person name="de Groot N.N."/>
        </authorList>
    </citation>
    <scope>NUCLEOTIDE SEQUENCE [LARGE SCALE GENOMIC DNA]</scope>
    <source>
        <strain evidence="3 4">ATCC 51327</strain>
    </source>
</reference>
<feature type="transmembrane region" description="Helical" evidence="1">
    <location>
        <begin position="133"/>
        <end position="157"/>
    </location>
</feature>
<evidence type="ECO:0000313" key="4">
    <source>
        <dbReference type="Proteomes" id="UP000199006"/>
    </source>
</evidence>
<evidence type="ECO:0000256" key="1">
    <source>
        <dbReference type="SAM" id="Phobius"/>
    </source>
</evidence>
<gene>
    <name evidence="3" type="ORF">SAMN02983006_00817</name>
</gene>